<accession>A0A512B197</accession>
<comment type="caution">
    <text evidence="1">The sequence shown here is derived from an EMBL/GenBank/DDBJ whole genome shotgun (WGS) entry which is preliminary data.</text>
</comment>
<protein>
    <submittedName>
        <fullName evidence="1">Uncharacterized protein</fullName>
    </submittedName>
</protein>
<dbReference type="EMBL" id="BJYS01000026">
    <property type="protein sequence ID" value="GEO05722.1"/>
    <property type="molecule type" value="Genomic_DNA"/>
</dbReference>
<proteinExistence type="predicted"/>
<sequence>MTLALRIIKVNNDESTTTIFINADKGSEFTVAEYIPVSKEIFINDSIVFPLGKVYVQNEVMLKHHFFIFSEYFEKSPNNGKYLTYNSDGLSNKHKFVLIASRTDTTFQEMSLTKAVEPDLNNYSLNNQLIDLRNIQYDATDYESLDTLKFYIKKATIKPFNFQTSGKVNSTYNINKITLDKTPVDSVLFVKKK</sequence>
<organism evidence="1 2">
    <name type="scientific">Adhaeribacter aerolatus</name>
    <dbReference type="NCBI Taxonomy" id="670289"/>
    <lineage>
        <taxon>Bacteria</taxon>
        <taxon>Pseudomonadati</taxon>
        <taxon>Bacteroidota</taxon>
        <taxon>Cytophagia</taxon>
        <taxon>Cytophagales</taxon>
        <taxon>Hymenobacteraceae</taxon>
        <taxon>Adhaeribacter</taxon>
    </lineage>
</organism>
<reference evidence="1 2" key="1">
    <citation type="submission" date="2019-07" db="EMBL/GenBank/DDBJ databases">
        <title>Whole genome shotgun sequence of Adhaeribacter aerolatus NBRC 106133.</title>
        <authorList>
            <person name="Hosoyama A."/>
            <person name="Uohara A."/>
            <person name="Ohji S."/>
            <person name="Ichikawa N."/>
        </authorList>
    </citation>
    <scope>NUCLEOTIDE SEQUENCE [LARGE SCALE GENOMIC DNA]</scope>
    <source>
        <strain evidence="1 2">NBRC 106133</strain>
    </source>
</reference>
<evidence type="ECO:0000313" key="2">
    <source>
        <dbReference type="Proteomes" id="UP000321532"/>
    </source>
</evidence>
<evidence type="ECO:0000313" key="1">
    <source>
        <dbReference type="EMBL" id="GEO05722.1"/>
    </source>
</evidence>
<name>A0A512B197_9BACT</name>
<gene>
    <name evidence="1" type="ORF">AAE02nite_33860</name>
</gene>
<dbReference type="AlphaFoldDB" id="A0A512B197"/>
<keyword evidence="2" id="KW-1185">Reference proteome</keyword>
<dbReference type="Proteomes" id="UP000321532">
    <property type="component" value="Unassembled WGS sequence"/>
</dbReference>